<evidence type="ECO:0000313" key="8">
    <source>
        <dbReference type="WBParaSite" id="ALUE_0001491401-mRNA-1"/>
    </source>
</evidence>
<dbReference type="Gene3D" id="2.130.10.10">
    <property type="entry name" value="YVTN repeat-like/Quinoprotein amine dehydrogenase"/>
    <property type="match status" value="1"/>
</dbReference>
<dbReference type="InterPro" id="IPR015943">
    <property type="entry name" value="WD40/YVTN_repeat-like_dom_sf"/>
</dbReference>
<dbReference type="PANTHER" id="PTHR19861">
    <property type="entry name" value="WD40 REPEAT PROTEIN SWD2"/>
    <property type="match status" value="1"/>
</dbReference>
<dbReference type="Pfam" id="PF00400">
    <property type="entry name" value="WD40"/>
    <property type="match status" value="2"/>
</dbReference>
<evidence type="ECO:0000256" key="5">
    <source>
        <dbReference type="ARBA" id="ARBA00023242"/>
    </source>
</evidence>
<feature type="repeat" description="WD" evidence="6">
    <location>
        <begin position="17"/>
        <end position="58"/>
    </location>
</feature>
<dbReference type="WBParaSite" id="ALUE_0001491401-mRNA-1">
    <property type="protein sequence ID" value="ALUE_0001491401-mRNA-1"/>
    <property type="gene ID" value="ALUE_0001491401"/>
</dbReference>
<keyword evidence="7" id="KW-1185">Reference proteome</keyword>
<protein>
    <submittedName>
        <fullName evidence="8">WD_REPEATS_REGION domain-containing protein</fullName>
    </submittedName>
</protein>
<keyword evidence="5" id="KW-0539">Nucleus</keyword>
<keyword evidence="4" id="KW-0677">Repeat</keyword>
<dbReference type="PROSITE" id="PS50082">
    <property type="entry name" value="WD_REPEATS_2"/>
    <property type="match status" value="2"/>
</dbReference>
<dbReference type="SMART" id="SM00320">
    <property type="entry name" value="WD40"/>
    <property type="match status" value="2"/>
</dbReference>
<dbReference type="InterPro" id="IPR036322">
    <property type="entry name" value="WD40_repeat_dom_sf"/>
</dbReference>
<dbReference type="InterPro" id="IPR001680">
    <property type="entry name" value="WD40_rpt"/>
</dbReference>
<dbReference type="GO" id="GO:0003682">
    <property type="term" value="F:chromatin binding"/>
    <property type="evidence" value="ECO:0007669"/>
    <property type="project" value="TreeGrafter"/>
</dbReference>
<dbReference type="GO" id="GO:0016070">
    <property type="term" value="P:RNA metabolic process"/>
    <property type="evidence" value="ECO:0007669"/>
    <property type="project" value="UniProtKB-ARBA"/>
</dbReference>
<name>A0A0M3IB72_ASCLU</name>
<evidence type="ECO:0000256" key="3">
    <source>
        <dbReference type="ARBA" id="ARBA00022574"/>
    </source>
</evidence>
<feature type="repeat" description="WD" evidence="6">
    <location>
        <begin position="54"/>
        <end position="95"/>
    </location>
</feature>
<evidence type="ECO:0000256" key="2">
    <source>
        <dbReference type="ARBA" id="ARBA00005616"/>
    </source>
</evidence>
<dbReference type="GO" id="GO:0048188">
    <property type="term" value="C:Set1C/COMPASS complex"/>
    <property type="evidence" value="ECO:0007669"/>
    <property type="project" value="TreeGrafter"/>
</dbReference>
<dbReference type="InterPro" id="IPR037867">
    <property type="entry name" value="Swd2/WDR82"/>
</dbReference>
<accession>A0A0M3IB72</accession>
<reference evidence="8" key="1">
    <citation type="submission" date="2017-02" db="UniProtKB">
        <authorList>
            <consortium name="WormBaseParasite"/>
        </authorList>
    </citation>
    <scope>IDENTIFICATION</scope>
</reference>
<dbReference type="SUPFAM" id="SSF50978">
    <property type="entry name" value="WD40 repeat-like"/>
    <property type="match status" value="1"/>
</dbReference>
<proteinExistence type="inferred from homology"/>
<comment type="subcellular location">
    <subcellularLocation>
        <location evidence="1">Nucleus</location>
    </subcellularLocation>
</comment>
<dbReference type="Proteomes" id="UP000036681">
    <property type="component" value="Unplaced"/>
</dbReference>
<evidence type="ECO:0000313" key="7">
    <source>
        <dbReference type="Proteomes" id="UP000036681"/>
    </source>
</evidence>
<comment type="similarity">
    <text evidence="2">Belongs to the WD repeat SWD2 family.</text>
</comment>
<organism evidence="7 8">
    <name type="scientific">Ascaris lumbricoides</name>
    <name type="common">Giant roundworm</name>
    <dbReference type="NCBI Taxonomy" id="6252"/>
    <lineage>
        <taxon>Eukaryota</taxon>
        <taxon>Metazoa</taxon>
        <taxon>Ecdysozoa</taxon>
        <taxon>Nematoda</taxon>
        <taxon>Chromadorea</taxon>
        <taxon>Rhabditida</taxon>
        <taxon>Spirurina</taxon>
        <taxon>Ascaridomorpha</taxon>
        <taxon>Ascaridoidea</taxon>
        <taxon>Ascarididae</taxon>
        <taxon>Ascaris</taxon>
    </lineage>
</organism>
<evidence type="ECO:0000256" key="4">
    <source>
        <dbReference type="ARBA" id="ARBA00022737"/>
    </source>
</evidence>
<dbReference type="PANTHER" id="PTHR19861:SF0">
    <property type="entry name" value="WD REPEAT-CONTAINING PROTEIN 82"/>
    <property type="match status" value="1"/>
</dbReference>
<evidence type="ECO:0000256" key="1">
    <source>
        <dbReference type="ARBA" id="ARBA00004123"/>
    </source>
</evidence>
<sequence length="104" mass="11322">MKTSDKAISSMRPAKSFSDNQARINSLDFSADGLQMISSSDDDSIVMYDCSTGQKSRSARINSLDFSADGLQMISSSDDDSIVMYDCSTGQKSRSVSFPHRSSK</sequence>
<dbReference type="AlphaFoldDB" id="A0A0M3IB72"/>
<keyword evidence="3 6" id="KW-0853">WD repeat</keyword>
<evidence type="ECO:0000256" key="6">
    <source>
        <dbReference type="PROSITE-ProRule" id="PRU00221"/>
    </source>
</evidence>